<gene>
    <name evidence="3" type="ORF">MNAN1_000868</name>
</gene>
<dbReference type="Proteomes" id="UP001213623">
    <property type="component" value="Chromosome 2"/>
</dbReference>
<proteinExistence type="predicted"/>
<dbReference type="AlphaFoldDB" id="A0AAF0J6C5"/>
<keyword evidence="2" id="KW-1133">Transmembrane helix</keyword>
<keyword evidence="2" id="KW-0812">Transmembrane</keyword>
<protein>
    <submittedName>
        <fullName evidence="3">Uncharacterized protein</fullName>
    </submittedName>
</protein>
<evidence type="ECO:0000256" key="2">
    <source>
        <dbReference type="SAM" id="Phobius"/>
    </source>
</evidence>
<feature type="region of interest" description="Disordered" evidence="1">
    <location>
        <begin position="41"/>
        <end position="85"/>
    </location>
</feature>
<reference evidence="3" key="1">
    <citation type="submission" date="2023-03" db="EMBL/GenBank/DDBJ databases">
        <title>Mating type loci evolution in Malassezia.</title>
        <authorList>
            <person name="Coelho M.A."/>
        </authorList>
    </citation>
    <scope>NUCLEOTIDE SEQUENCE</scope>
    <source>
        <strain evidence="3">CBS 9557</strain>
    </source>
</reference>
<sequence length="342" mass="36192">MRGGLVSARSLLIEPMRGLRLLSAWLWIVGPALVLAQTSSSATQSNASTTSGSTAPTSTGTSSQSSNATAVSSSTAAPSSSSFPPLPSGFVNPLPKGSMFGHYPDRPYEGEPLNAIVSHNSSSDVLHPEGFLVWATALGFGVSCLGQGDPQTVMYANLGPGNEQVKQGSGSGLNGVLRWNYGMPEVGTCRETFEGGGHFRWFMQESPQGTAYFLAASLEQSLSNEHKLQTDGYNRGRDQIVDIATQPDGIEWRGNRFNATVAWIDGGILMNATSQNISHADMALPDKPVVDGRIAVLYVHTIARNYGDDSPDNGALGWAGPSLVLATALVGAWVLILYLEVY</sequence>
<keyword evidence="4" id="KW-1185">Reference proteome</keyword>
<evidence type="ECO:0000313" key="3">
    <source>
        <dbReference type="EMBL" id="WFD25900.1"/>
    </source>
</evidence>
<keyword evidence="2" id="KW-0472">Membrane</keyword>
<evidence type="ECO:0000313" key="4">
    <source>
        <dbReference type="Proteomes" id="UP001213623"/>
    </source>
</evidence>
<name>A0AAF0J6C5_9BASI</name>
<evidence type="ECO:0000256" key="1">
    <source>
        <dbReference type="SAM" id="MobiDB-lite"/>
    </source>
</evidence>
<feature type="transmembrane region" description="Helical" evidence="2">
    <location>
        <begin position="318"/>
        <end position="339"/>
    </location>
</feature>
<dbReference type="EMBL" id="CP119893">
    <property type="protein sequence ID" value="WFD25900.1"/>
    <property type="molecule type" value="Genomic_DNA"/>
</dbReference>
<organism evidence="3 4">
    <name type="scientific">Malassezia nana</name>
    <dbReference type="NCBI Taxonomy" id="180528"/>
    <lineage>
        <taxon>Eukaryota</taxon>
        <taxon>Fungi</taxon>
        <taxon>Dikarya</taxon>
        <taxon>Basidiomycota</taxon>
        <taxon>Ustilaginomycotina</taxon>
        <taxon>Malasseziomycetes</taxon>
        <taxon>Malasseziales</taxon>
        <taxon>Malasseziaceae</taxon>
        <taxon>Malassezia</taxon>
    </lineage>
</organism>
<accession>A0AAF0J6C5</accession>
<feature type="compositionally biased region" description="Low complexity" evidence="1">
    <location>
        <begin position="41"/>
        <end position="83"/>
    </location>
</feature>